<dbReference type="Pfam" id="PF07748">
    <property type="entry name" value="Glyco_hydro_38C"/>
    <property type="match status" value="1"/>
</dbReference>
<reference evidence="3" key="1">
    <citation type="journal article" date="2014" name="Front. Microbiol.">
        <title>High frequency of phylogenetically diverse reductive dehalogenase-homologous genes in deep subseafloor sedimentary metagenomes.</title>
        <authorList>
            <person name="Kawai M."/>
            <person name="Futagami T."/>
            <person name="Toyoda A."/>
            <person name="Takaki Y."/>
            <person name="Nishi S."/>
            <person name="Hori S."/>
            <person name="Arai W."/>
            <person name="Tsubouchi T."/>
            <person name="Morono Y."/>
            <person name="Uchiyama I."/>
            <person name="Ito T."/>
            <person name="Fujiyama A."/>
            <person name="Inagaki F."/>
            <person name="Takami H."/>
        </authorList>
    </citation>
    <scope>NUCLEOTIDE SEQUENCE</scope>
    <source>
        <strain evidence="3">Expedition CK06-06</strain>
    </source>
</reference>
<feature type="non-terminal residue" evidence="3">
    <location>
        <position position="329"/>
    </location>
</feature>
<sequence length="329" mass="38043">EIETPFFNLKVGEKNGIIEVFDKAGNLLVSGNEIVIEDEVGDLYYHRSRFSPELIKSESGEGFQYGSFKPKGFRIEEDNLRVKVVFENEYYCLTWPYRLKERFPPMLYRYKTLDICKEITVFRDIPRIEFTTRINNKYPNVRLRVKFDTGIERKSYFRETQFGVVPEPTEHFVKSGDSWRSEPSKIPNFLSWFDISDGVRGITFMNKGLPAVEIVKDSLYITLLRSINELSADGIAGPFVPTPDALELKSYTFEYAVQLHDGDWRQAEMYKQAQEFHHLPIAIQAEGNGDLAPELSFIEISPNNLILSALKKAEDSDEVILRFFETKGE</sequence>
<dbReference type="PANTHER" id="PTHR46017">
    <property type="entry name" value="ALPHA-MANNOSIDASE 2C1"/>
    <property type="match status" value="1"/>
</dbReference>
<dbReference type="GO" id="GO:0006013">
    <property type="term" value="P:mannose metabolic process"/>
    <property type="evidence" value="ECO:0007669"/>
    <property type="project" value="InterPro"/>
</dbReference>
<evidence type="ECO:0008006" key="4">
    <source>
        <dbReference type="Google" id="ProtNLM"/>
    </source>
</evidence>
<dbReference type="InterPro" id="IPR011682">
    <property type="entry name" value="Glyco_hydro_38_C"/>
</dbReference>
<comment type="caution">
    <text evidence="3">The sequence shown here is derived from an EMBL/GenBank/DDBJ whole genome shotgun (WGS) entry which is preliminary data.</text>
</comment>
<gene>
    <name evidence="3" type="ORF">S12H4_09208</name>
</gene>
<evidence type="ECO:0000313" key="3">
    <source>
        <dbReference type="EMBL" id="GAI70118.1"/>
    </source>
</evidence>
<feature type="domain" description="Glycosyl hydrolase family 38 C-terminal" evidence="1">
    <location>
        <begin position="2"/>
        <end position="227"/>
    </location>
</feature>
<dbReference type="GO" id="GO:0004559">
    <property type="term" value="F:alpha-mannosidase activity"/>
    <property type="evidence" value="ECO:0007669"/>
    <property type="project" value="InterPro"/>
</dbReference>
<dbReference type="GO" id="GO:0009313">
    <property type="term" value="P:oligosaccharide catabolic process"/>
    <property type="evidence" value="ECO:0007669"/>
    <property type="project" value="TreeGrafter"/>
</dbReference>
<proteinExistence type="predicted"/>
<dbReference type="AlphaFoldDB" id="X1QPF6"/>
<evidence type="ECO:0000259" key="2">
    <source>
        <dbReference type="Pfam" id="PF17677"/>
    </source>
</evidence>
<accession>X1QPF6</accession>
<dbReference type="SUPFAM" id="SSF74650">
    <property type="entry name" value="Galactose mutarotase-like"/>
    <property type="match status" value="1"/>
</dbReference>
<dbReference type="Gene3D" id="2.70.98.30">
    <property type="entry name" value="Golgi alpha-mannosidase II, domain 4"/>
    <property type="match status" value="1"/>
</dbReference>
<dbReference type="EMBL" id="BARW01003693">
    <property type="protein sequence ID" value="GAI70118.1"/>
    <property type="molecule type" value="Genomic_DNA"/>
</dbReference>
<evidence type="ECO:0000259" key="1">
    <source>
        <dbReference type="Pfam" id="PF07748"/>
    </source>
</evidence>
<dbReference type="GO" id="GO:0030246">
    <property type="term" value="F:carbohydrate binding"/>
    <property type="evidence" value="ECO:0007669"/>
    <property type="project" value="InterPro"/>
</dbReference>
<organism evidence="3">
    <name type="scientific">marine sediment metagenome</name>
    <dbReference type="NCBI Taxonomy" id="412755"/>
    <lineage>
        <taxon>unclassified sequences</taxon>
        <taxon>metagenomes</taxon>
        <taxon>ecological metagenomes</taxon>
    </lineage>
</organism>
<dbReference type="Pfam" id="PF17677">
    <property type="entry name" value="Glyco_hydro38C2"/>
    <property type="match status" value="1"/>
</dbReference>
<protein>
    <recommendedName>
        <fullName evidence="4">Glycosyl hydrolase family 38 C-terminal domain-containing protein</fullName>
    </recommendedName>
</protein>
<dbReference type="PANTHER" id="PTHR46017:SF1">
    <property type="entry name" value="ALPHA-MANNOSIDASE 2C1"/>
    <property type="match status" value="1"/>
</dbReference>
<feature type="domain" description="Glycosyl hydrolases family 38 C-terminal" evidence="2">
    <location>
        <begin position="304"/>
        <end position="328"/>
    </location>
</feature>
<name>X1QPF6_9ZZZZ</name>
<dbReference type="InterPro" id="IPR011013">
    <property type="entry name" value="Gal_mutarotase_sf_dom"/>
</dbReference>
<feature type="non-terminal residue" evidence="3">
    <location>
        <position position="1"/>
    </location>
</feature>
<dbReference type="InterPro" id="IPR041147">
    <property type="entry name" value="GH38_C"/>
</dbReference>